<comment type="similarity">
    <text evidence="2">Belongs to the P-Pant transferase superfamily. AcpS family.</text>
</comment>
<dbReference type="PROSITE" id="PS50022">
    <property type="entry name" value="FA58C_3"/>
    <property type="match status" value="1"/>
</dbReference>
<keyword evidence="10" id="KW-0472">Membrane</keyword>
<evidence type="ECO:0000256" key="2">
    <source>
        <dbReference type="ARBA" id="ARBA00006195"/>
    </source>
</evidence>
<accession>A0A7R8WBZ2</accession>
<dbReference type="Pfam" id="PF00754">
    <property type="entry name" value="F5_F8_type_C"/>
    <property type="match status" value="1"/>
</dbReference>
<evidence type="ECO:0000256" key="6">
    <source>
        <dbReference type="ARBA" id="ARBA00022679"/>
    </source>
</evidence>
<dbReference type="InterPro" id="IPR000421">
    <property type="entry name" value="FA58C"/>
</dbReference>
<reference evidence="17" key="1">
    <citation type="submission" date="2020-11" db="EMBL/GenBank/DDBJ databases">
        <authorList>
            <person name="Tran Van P."/>
        </authorList>
    </citation>
    <scope>NUCLEOTIDE SEQUENCE</scope>
</reference>
<dbReference type="PROSITE" id="PS50026">
    <property type="entry name" value="EGF_3"/>
    <property type="match status" value="2"/>
</dbReference>
<evidence type="ECO:0000256" key="13">
    <source>
        <dbReference type="ARBA" id="ARBA00033443"/>
    </source>
</evidence>
<keyword evidence="8" id="KW-0732">Signal</keyword>
<dbReference type="PROSITE" id="PS50025">
    <property type="entry name" value="LAM_G_DOMAIN"/>
    <property type="match status" value="4"/>
</dbReference>
<dbReference type="Pfam" id="PF22624">
    <property type="entry name" value="AASDHPPT_N"/>
    <property type="match status" value="1"/>
</dbReference>
<dbReference type="InterPro" id="IPR000742">
    <property type="entry name" value="EGF"/>
</dbReference>
<dbReference type="FunFam" id="2.60.120.260:FF:000016">
    <property type="entry name" value="Contactin-associated protein-like 4 isoform 1"/>
    <property type="match status" value="1"/>
</dbReference>
<dbReference type="CDD" id="cd00110">
    <property type="entry name" value="LamG"/>
    <property type="match status" value="4"/>
</dbReference>
<sequence length="1733" mass="196550">MVITMRWRTRKPLRRRPCTTSTSSFNAAANLAMFCAVILLTLTVADARDTYYYSEEEYYTCGSPLLNEAEMTATSQLRNREANKARLNGETIGGMEYRSRDNQIHAIGCWYSESEQILVMSIAAKPVGGVRWAFNIAKWFPPMTEWTRANSFLPNEEVKRIGKFAFQRDAKGSLIGQLMMRHFVATNAVPRIQAAEPGKQVLNWKDVRLHRTDRGRPFCDIKGFDVPDFNISHQGSYVVLASAPTLDSFVGVDVMELKPPSHRDWYLFLESFRKQFSPQEWEQLSHWKYDEEHQMWQFFRLWTLKEAVLKAEGSGITVDLSELSFDMGIDTLHPEPSIASKLIRNGKEESFWRFEESLLGENVDHVVTVAVDFSERKHTGKGGDVADPSEAMSGLSISKSVLNGDDGVRPQLLSVGEIPNFEEISYDTLTQYATPLSSPDEENARLFARKLLYPGGGRVIVEGDNLEASTPIGSDNFEETDFETVRGSNTAWTASVDDYSQQLIIDLGEIMKITGIATQGRQHSKESVLEYEILYGFDRENYIYYQDEAGGHKAFAGNKDSTEIKYNEFHPPIVARWIRINPTRWRERISMRVELYGCSYSSQLAHFNGSSVLYWDVQYEPIASKYDHFRFRFKTNEDSGILMFARGSQGDHVAVEMFRNKLYLSISLGGEEITYDSKRSLAIKFGFGGSGAAAQLSVGSLLDDNLWHEVEVARVEENVDFTVDRVSVQDTIRGTFKQMDLNRKVYFGGAPVLNTGLKSRRNFTGCMENIFINRTNLIRIAQEGYNYRQVSYDETVRYQNVHYENVIWGCPEQQIVPVTFVEPNTFIRLTGYEGVRTMNISLDFRTFEQEGMLFYHRLYDGYIKVYLHEGRIKAELKTRAESELEIDNFINRFFSNGEWHSVMVTMEKDRMTITVDQVPMITSARMDIQTGSYYYIGGIEDQSTHYRTVRGFLGCMRFVSIDGNLQHPLNWNERDILGDRNGVLLDACQMQDRCTPNPCEHGGRCIQSSRSFTCNCEGTGYSGAVCHLPSSPHSCSAWYQYHPGARKKALDIDLDGSGPLEPFRVTCLFSQDEVITQVGHSLQDGTKVDGFKDPGSFSVQVPYDANYPELDLLVNRSASCRQFIKYECFNSKLFDTPVSSATRFQPNTWWVSRWNQKMDYWGGGLPGSFKCECGVYGRCQDPEKWCNCDSGFEMWLEDKGYIIHKEYLPISKLRIGDTGDHLDGKQGKYTLGPLECSGDVLSDSAITFRKEDATLDFPTFDVGHSGDIYFEFRTTTENAVFIHSQGEADFIKVSIIGGDQIQFTYQAGITRGGVNVETAGRLNDDNWHSVRVERNRLKATVVVDGALTAEERLPEGPARALELTSTLSVGGTVDWRDGYVGCMRSLMVNGRPLDMVAKVREDKAYGVSEGCVGRCLSSPCLNNGTCLEKYNGYECDCRWTAFKGPICADEIGINMQPDNMVKYTFEGSYKSTIAENIRVGFTTTDPKGFLIGLYSPQTLEYLTLMVSNSGHLRIVFDFGFERQEFIYPEIRFHEGGYHDVRLRRENAGTTLVMQVDNYPPFVQNITIRRAADIQFNNIQHFYIGKNETMNTGFVGCISRVQFDDIFPLKLLYQEDPPKTIQGFPPGIPEDFCGIEPIKHPPEPVERRPDPDVSQRIVDHLVYDATSAILGGVLAVLFVLLVIVLLLIGRYLSRHKGEYLTQEDEGARDAIDADDAVVKSKTGHHVEKKKEWFI</sequence>
<dbReference type="SUPFAM" id="SSF57196">
    <property type="entry name" value="EGF/Laminin"/>
    <property type="match status" value="1"/>
</dbReference>
<gene>
    <name evidence="17" type="ORF">CTOB1V02_LOCUS6688</name>
</gene>
<evidence type="ECO:0000256" key="7">
    <source>
        <dbReference type="ARBA" id="ARBA00022692"/>
    </source>
</evidence>
<evidence type="ECO:0000313" key="17">
    <source>
        <dbReference type="EMBL" id="CAD7228810.1"/>
    </source>
</evidence>
<evidence type="ECO:0000256" key="8">
    <source>
        <dbReference type="ARBA" id="ARBA00022729"/>
    </source>
</evidence>
<comment type="similarity">
    <text evidence="3">Belongs to the neurexin family.</text>
</comment>
<dbReference type="InterPro" id="IPR055066">
    <property type="entry name" value="AASDHPPT_N"/>
</dbReference>
<dbReference type="InterPro" id="IPR037143">
    <property type="entry name" value="4-PPantetheinyl_Trfase_dom_sf"/>
</dbReference>
<evidence type="ECO:0000256" key="14">
    <source>
        <dbReference type="ARBA" id="ARBA00048641"/>
    </source>
</evidence>
<dbReference type="CDD" id="cd00054">
    <property type="entry name" value="EGF_CA"/>
    <property type="match status" value="2"/>
</dbReference>
<comment type="subcellular location">
    <subcellularLocation>
        <location evidence="1">Membrane</location>
        <topology evidence="1">Single-pass type I membrane protein</topology>
    </subcellularLocation>
</comment>
<dbReference type="PROSITE" id="PS01286">
    <property type="entry name" value="FA58C_2"/>
    <property type="match status" value="1"/>
</dbReference>
<keyword evidence="9" id="KW-1133">Transmembrane helix</keyword>
<dbReference type="Gene3D" id="2.60.120.260">
    <property type="entry name" value="Galactose-binding domain-like"/>
    <property type="match status" value="1"/>
</dbReference>
<dbReference type="InterPro" id="IPR001791">
    <property type="entry name" value="Laminin_G"/>
</dbReference>
<keyword evidence="6" id="KW-0808">Transferase</keyword>
<dbReference type="Gene3D" id="2.10.25.10">
    <property type="entry name" value="Laminin"/>
    <property type="match status" value="2"/>
</dbReference>
<dbReference type="Pfam" id="PF00008">
    <property type="entry name" value="EGF"/>
    <property type="match status" value="1"/>
</dbReference>
<dbReference type="SMART" id="SM00181">
    <property type="entry name" value="EGF"/>
    <property type="match status" value="2"/>
</dbReference>
<dbReference type="Gene3D" id="2.60.120.1000">
    <property type="match status" value="1"/>
</dbReference>
<evidence type="ECO:0000256" key="5">
    <source>
        <dbReference type="ARBA" id="ARBA00022536"/>
    </source>
</evidence>
<proteinExistence type="inferred from homology"/>
<dbReference type="InterPro" id="IPR013320">
    <property type="entry name" value="ConA-like_dom_sf"/>
</dbReference>
<keyword evidence="7" id="KW-0812">Transmembrane</keyword>
<evidence type="ECO:0000256" key="16">
    <source>
        <dbReference type="PROSITE-ProRule" id="PRU00076"/>
    </source>
</evidence>
<comment type="catalytic activity">
    <reaction evidence="15">
        <text>apo-[ACP] + acetyl-CoA = acetyl-[ACP] + adenosine 3',5'-bisphosphate + H(+)</text>
        <dbReference type="Rhea" id="RHEA:46564"/>
        <dbReference type="Rhea" id="RHEA-COMP:9621"/>
        <dbReference type="Rhea" id="RHEA-COMP:9690"/>
        <dbReference type="ChEBI" id="CHEBI:15378"/>
        <dbReference type="ChEBI" id="CHEBI:29999"/>
        <dbReference type="ChEBI" id="CHEBI:57288"/>
        <dbReference type="ChEBI" id="CHEBI:58343"/>
        <dbReference type="ChEBI" id="CHEBI:78446"/>
    </reaction>
    <physiologicalReaction direction="left-to-right" evidence="15">
        <dbReference type="Rhea" id="RHEA:46565"/>
    </physiologicalReaction>
</comment>
<dbReference type="GO" id="GO:0008897">
    <property type="term" value="F:holo-[acyl-carrier-protein] synthase activity"/>
    <property type="evidence" value="ECO:0007669"/>
    <property type="project" value="UniProtKB-EC"/>
</dbReference>
<evidence type="ECO:0000256" key="3">
    <source>
        <dbReference type="ARBA" id="ARBA00010241"/>
    </source>
</evidence>
<keyword evidence="5 16" id="KW-0245">EGF-like domain</keyword>
<dbReference type="PANTHER" id="PTHR15036">
    <property type="entry name" value="PIKACHURIN-LIKE PROTEIN"/>
    <property type="match status" value="1"/>
</dbReference>
<evidence type="ECO:0000256" key="9">
    <source>
        <dbReference type="ARBA" id="ARBA00022989"/>
    </source>
</evidence>
<dbReference type="SMART" id="SM00282">
    <property type="entry name" value="LamG"/>
    <property type="match status" value="4"/>
</dbReference>
<dbReference type="GO" id="GO:0000287">
    <property type="term" value="F:magnesium ion binding"/>
    <property type="evidence" value="ECO:0007669"/>
    <property type="project" value="InterPro"/>
</dbReference>
<dbReference type="GO" id="GO:0016020">
    <property type="term" value="C:membrane"/>
    <property type="evidence" value="ECO:0007669"/>
    <property type="project" value="UniProtKB-SubCell"/>
</dbReference>
<dbReference type="SUPFAM" id="SSF56214">
    <property type="entry name" value="4'-phosphopantetheinyl transferase"/>
    <property type="match status" value="2"/>
</dbReference>
<dbReference type="EMBL" id="OB661711">
    <property type="protein sequence ID" value="CAD7228810.1"/>
    <property type="molecule type" value="Genomic_DNA"/>
</dbReference>
<dbReference type="CDD" id="cd00057">
    <property type="entry name" value="FA58C"/>
    <property type="match status" value="1"/>
</dbReference>
<evidence type="ECO:0000256" key="11">
    <source>
        <dbReference type="ARBA" id="ARBA00023157"/>
    </source>
</evidence>
<dbReference type="Pfam" id="PF02210">
    <property type="entry name" value="Laminin_G_2"/>
    <property type="match status" value="4"/>
</dbReference>
<dbReference type="SMART" id="SM00231">
    <property type="entry name" value="FA58C"/>
    <property type="match status" value="1"/>
</dbReference>
<dbReference type="SUPFAM" id="SSF49899">
    <property type="entry name" value="Concanavalin A-like lectins/glucanases"/>
    <property type="match status" value="4"/>
</dbReference>
<dbReference type="OrthoDB" id="6373989at2759"/>
<dbReference type="InterPro" id="IPR008979">
    <property type="entry name" value="Galactose-bd-like_sf"/>
</dbReference>
<organism evidence="17">
    <name type="scientific">Cyprideis torosa</name>
    <dbReference type="NCBI Taxonomy" id="163714"/>
    <lineage>
        <taxon>Eukaryota</taxon>
        <taxon>Metazoa</taxon>
        <taxon>Ecdysozoa</taxon>
        <taxon>Arthropoda</taxon>
        <taxon>Crustacea</taxon>
        <taxon>Oligostraca</taxon>
        <taxon>Ostracoda</taxon>
        <taxon>Podocopa</taxon>
        <taxon>Podocopida</taxon>
        <taxon>Cytherocopina</taxon>
        <taxon>Cytheroidea</taxon>
        <taxon>Cytherideidae</taxon>
        <taxon>Cyprideis</taxon>
    </lineage>
</organism>
<dbReference type="Pfam" id="PF01648">
    <property type="entry name" value="ACPS"/>
    <property type="match status" value="1"/>
</dbReference>
<evidence type="ECO:0000256" key="15">
    <source>
        <dbReference type="ARBA" id="ARBA00048794"/>
    </source>
</evidence>
<dbReference type="InterPro" id="IPR008278">
    <property type="entry name" value="4-PPantetheinyl_Trfase_dom"/>
</dbReference>
<name>A0A7R8WBZ2_9CRUS</name>
<dbReference type="InterPro" id="IPR050372">
    <property type="entry name" value="Neurexin-related_CASP"/>
</dbReference>
<keyword evidence="11" id="KW-1015">Disulfide bond</keyword>
<dbReference type="PANTHER" id="PTHR15036:SF91">
    <property type="entry name" value="NEUREXIN-4"/>
    <property type="match status" value="1"/>
</dbReference>
<evidence type="ECO:0000256" key="10">
    <source>
        <dbReference type="ARBA" id="ARBA00023136"/>
    </source>
</evidence>
<evidence type="ECO:0000256" key="1">
    <source>
        <dbReference type="ARBA" id="ARBA00004479"/>
    </source>
</evidence>
<dbReference type="SUPFAM" id="SSF49785">
    <property type="entry name" value="Galactose-binding domain-like"/>
    <property type="match status" value="1"/>
</dbReference>
<comment type="catalytic activity">
    <reaction evidence="14">
        <text>apo-[ACP] + CoA = holo-[ACP] + adenosine 3',5'-bisphosphate + H(+)</text>
        <dbReference type="Rhea" id="RHEA:12068"/>
        <dbReference type="Rhea" id="RHEA-COMP:9685"/>
        <dbReference type="Rhea" id="RHEA-COMP:9690"/>
        <dbReference type="ChEBI" id="CHEBI:15378"/>
        <dbReference type="ChEBI" id="CHEBI:29999"/>
        <dbReference type="ChEBI" id="CHEBI:57287"/>
        <dbReference type="ChEBI" id="CHEBI:58343"/>
        <dbReference type="ChEBI" id="CHEBI:64479"/>
        <dbReference type="EC" id="2.7.8.7"/>
    </reaction>
    <physiologicalReaction direction="left-to-right" evidence="14">
        <dbReference type="Rhea" id="RHEA:12069"/>
    </physiologicalReaction>
</comment>
<protein>
    <recommendedName>
        <fullName evidence="4">L-aminoadipate-semialdehyde dehydrogenase-phosphopantetheinyl transferase</fullName>
    </recommendedName>
    <alternativeName>
        <fullName evidence="12">4'-phosphopantetheinyl transferase</fullName>
    </alternativeName>
    <alternativeName>
        <fullName evidence="13">Alpha-aminoadipic semialdehyde dehydrogenase-phosphopantetheinyl transferase</fullName>
    </alternativeName>
</protein>
<comment type="caution">
    <text evidence="16">Lacks conserved residue(s) required for the propagation of feature annotation.</text>
</comment>
<dbReference type="Gene3D" id="3.90.470.20">
    <property type="entry name" value="4'-phosphopantetheinyl transferase domain"/>
    <property type="match status" value="2"/>
</dbReference>
<evidence type="ECO:0000256" key="12">
    <source>
        <dbReference type="ARBA" id="ARBA00030484"/>
    </source>
</evidence>
<dbReference type="Gene3D" id="2.60.120.200">
    <property type="match status" value="4"/>
</dbReference>
<evidence type="ECO:0000256" key="4">
    <source>
        <dbReference type="ARBA" id="ARBA00016301"/>
    </source>
</evidence>